<keyword evidence="3" id="KW-1185">Reference proteome</keyword>
<dbReference type="Proteomes" id="UP001277967">
    <property type="component" value="Unassembled WGS sequence"/>
</dbReference>
<organism evidence="2 3">
    <name type="scientific">Pseudomonas salmasensis</name>
    <dbReference type="NCBI Taxonomy" id="2745514"/>
    <lineage>
        <taxon>Bacteria</taxon>
        <taxon>Pseudomonadati</taxon>
        <taxon>Pseudomonadota</taxon>
        <taxon>Gammaproteobacteria</taxon>
        <taxon>Pseudomonadales</taxon>
        <taxon>Pseudomonadaceae</taxon>
        <taxon>Pseudomonas</taxon>
    </lineage>
</organism>
<name>A0ABU5FL13_9PSED</name>
<comment type="caution">
    <text evidence="2">The sequence shown here is derived from an EMBL/GenBank/DDBJ whole genome shotgun (WGS) entry which is preliminary data.</text>
</comment>
<dbReference type="RefSeq" id="WP_320748233.1">
    <property type="nucleotide sequence ID" value="NZ_JAXGGE010000001.1"/>
</dbReference>
<reference evidence="2 3" key="1">
    <citation type="submission" date="2023-11" db="EMBL/GenBank/DDBJ databases">
        <title>Genome sequence of Pseudomonas salmasensis Strain SLU99.</title>
        <authorList>
            <person name="Ghadamgahi F."/>
            <person name="Kalyandurg P.B."/>
            <person name="Catara V."/>
            <person name="Vetukuri R."/>
            <person name="Ghosh S."/>
        </authorList>
    </citation>
    <scope>NUCLEOTIDE SEQUENCE [LARGE SCALE GENOMIC DNA]</scope>
    <source>
        <strain evidence="2 3">SLU99</strain>
    </source>
</reference>
<proteinExistence type="predicted"/>
<evidence type="ECO:0000313" key="2">
    <source>
        <dbReference type="EMBL" id="MDY4301950.1"/>
    </source>
</evidence>
<gene>
    <name evidence="2" type="ORF">SO486_18425</name>
</gene>
<protein>
    <submittedName>
        <fullName evidence="2">Uncharacterized protein</fullName>
    </submittedName>
</protein>
<feature type="region of interest" description="Disordered" evidence="1">
    <location>
        <begin position="139"/>
        <end position="160"/>
    </location>
</feature>
<dbReference type="EMBL" id="JAXGGE010000001">
    <property type="protein sequence ID" value="MDY4301950.1"/>
    <property type="molecule type" value="Genomic_DNA"/>
</dbReference>
<evidence type="ECO:0000313" key="3">
    <source>
        <dbReference type="Proteomes" id="UP001277967"/>
    </source>
</evidence>
<sequence length="160" mass="17295">MSSINGSAPFVPAYQPAGKHPIDNDVPRKNSLDKQAGEDAEVSDGKGGWKNIGNATRDHANRTRLDRNFLPSDKKIVDDAQVNTSAGYHRSGTLPAFPAPAYNPFDDLKANTQAPYHGTGTLPAFPTWDYKALDDSASNAQREPIDFEIKPDGNGGWTKA</sequence>
<accession>A0ABU5FL13</accession>
<feature type="region of interest" description="Disordered" evidence="1">
    <location>
        <begin position="1"/>
        <end position="64"/>
    </location>
</feature>
<feature type="compositionally biased region" description="Basic and acidic residues" evidence="1">
    <location>
        <begin position="20"/>
        <end position="37"/>
    </location>
</feature>
<evidence type="ECO:0000256" key="1">
    <source>
        <dbReference type="SAM" id="MobiDB-lite"/>
    </source>
</evidence>